<keyword evidence="1" id="KW-0472">Membrane</keyword>
<dbReference type="AlphaFoldDB" id="A0A8S1RYT6"/>
<comment type="caution">
    <text evidence="2">The sequence shown here is derived from an EMBL/GenBank/DDBJ whole genome shotgun (WGS) entry which is preliminary data.</text>
</comment>
<feature type="transmembrane region" description="Helical" evidence="1">
    <location>
        <begin position="174"/>
        <end position="198"/>
    </location>
</feature>
<keyword evidence="1" id="KW-0812">Transmembrane</keyword>
<evidence type="ECO:0000313" key="3">
    <source>
        <dbReference type="Proteomes" id="UP000683925"/>
    </source>
</evidence>
<dbReference type="EMBL" id="CAJJDP010000003">
    <property type="protein sequence ID" value="CAD8132607.1"/>
    <property type="molecule type" value="Genomic_DNA"/>
</dbReference>
<reference evidence="2" key="1">
    <citation type="submission" date="2021-01" db="EMBL/GenBank/DDBJ databases">
        <authorList>
            <consortium name="Genoscope - CEA"/>
            <person name="William W."/>
        </authorList>
    </citation>
    <scope>NUCLEOTIDE SEQUENCE</scope>
</reference>
<sequence length="244" mass="29193">MKKNQSLFKRVLITGERGKYKACQICLKRFGTEHQCKRCKRAIRDKCQNYKGRFLRRKANQQRDLWILIISSFSKILKQLNCQIQFGVTKEQGKTEYLQAQSKIQQNEQSEIRKVKNNLNVAFAEIPGVFNYSLKEFIYYVLKENEYETMKQVTGRVLETFLFNYNEVGFSLDLIMLTVFFLCFGSQSAAFLLLNIFSQRWFKLIYIPLILFHMIMEKILIEYFWFQILHLKCHIKLSHQLLTF</sequence>
<name>A0A8S1RYT6_PAROT</name>
<proteinExistence type="predicted"/>
<keyword evidence="3" id="KW-1185">Reference proteome</keyword>
<accession>A0A8S1RYT6</accession>
<evidence type="ECO:0000256" key="1">
    <source>
        <dbReference type="SAM" id="Phobius"/>
    </source>
</evidence>
<gene>
    <name evidence="2" type="ORF">POCTA_138.1.T0040011</name>
</gene>
<organism evidence="2 3">
    <name type="scientific">Paramecium octaurelia</name>
    <dbReference type="NCBI Taxonomy" id="43137"/>
    <lineage>
        <taxon>Eukaryota</taxon>
        <taxon>Sar</taxon>
        <taxon>Alveolata</taxon>
        <taxon>Ciliophora</taxon>
        <taxon>Intramacronucleata</taxon>
        <taxon>Oligohymenophorea</taxon>
        <taxon>Peniculida</taxon>
        <taxon>Parameciidae</taxon>
        <taxon>Paramecium</taxon>
    </lineage>
</organism>
<evidence type="ECO:0000313" key="2">
    <source>
        <dbReference type="EMBL" id="CAD8132607.1"/>
    </source>
</evidence>
<dbReference type="Proteomes" id="UP000683925">
    <property type="component" value="Unassembled WGS sequence"/>
</dbReference>
<feature type="transmembrane region" description="Helical" evidence="1">
    <location>
        <begin position="204"/>
        <end position="226"/>
    </location>
</feature>
<keyword evidence="1" id="KW-1133">Transmembrane helix</keyword>
<protein>
    <submittedName>
        <fullName evidence="2">Uncharacterized protein</fullName>
    </submittedName>
</protein>